<name>A0A6P2Y688_9BURK</name>
<feature type="region of interest" description="Disordered" evidence="1">
    <location>
        <begin position="151"/>
        <end position="174"/>
    </location>
</feature>
<sequence>MANFQRDQSNLADELTIVIEPHFGWASYIGTRMQLEAEGLIPEGTQWPGGFRWLHWKSNGLRFCLRRKRPEGAKGSRREFFNCDNWCLRTEREDCSNGEIQIRLKFNELRKMLYRESDEGRRDSAEQLKAFFQTSKDKEFQAFKTLIPGLVPSQRRSGARRPVDGFQSSERSRG</sequence>
<gene>
    <name evidence="2" type="ORF">BCO71171_02944</name>
</gene>
<organism evidence="2 3">
    <name type="scientific">Burkholderia contaminans</name>
    <dbReference type="NCBI Taxonomy" id="488447"/>
    <lineage>
        <taxon>Bacteria</taxon>
        <taxon>Pseudomonadati</taxon>
        <taxon>Pseudomonadota</taxon>
        <taxon>Betaproteobacteria</taxon>
        <taxon>Burkholderiales</taxon>
        <taxon>Burkholderiaceae</taxon>
        <taxon>Burkholderia</taxon>
        <taxon>Burkholderia cepacia complex</taxon>
    </lineage>
</organism>
<dbReference type="EMBL" id="CABVQT010000006">
    <property type="protein sequence ID" value="VWD17337.1"/>
    <property type="molecule type" value="Genomic_DNA"/>
</dbReference>
<reference evidence="2 3" key="1">
    <citation type="submission" date="2019-09" db="EMBL/GenBank/DDBJ databases">
        <authorList>
            <person name="Depoorter E."/>
        </authorList>
    </citation>
    <scope>NUCLEOTIDE SEQUENCE [LARGE SCALE GENOMIC DNA]</scope>
    <source>
        <strain evidence="2">R-71171</strain>
    </source>
</reference>
<evidence type="ECO:0000256" key="1">
    <source>
        <dbReference type="SAM" id="MobiDB-lite"/>
    </source>
</evidence>
<dbReference type="RefSeq" id="WP_174973522.1">
    <property type="nucleotide sequence ID" value="NZ_CABVQT010000006.1"/>
</dbReference>
<proteinExistence type="predicted"/>
<dbReference type="Proteomes" id="UP000494182">
    <property type="component" value="Unassembled WGS sequence"/>
</dbReference>
<evidence type="ECO:0000313" key="3">
    <source>
        <dbReference type="Proteomes" id="UP000494182"/>
    </source>
</evidence>
<accession>A0A6P2Y688</accession>
<evidence type="ECO:0000313" key="2">
    <source>
        <dbReference type="EMBL" id="VWD17337.1"/>
    </source>
</evidence>
<dbReference type="AlphaFoldDB" id="A0A6P2Y688"/>
<protein>
    <submittedName>
        <fullName evidence="2">Uncharacterized protein</fullName>
    </submittedName>
</protein>